<comment type="caution">
    <text evidence="2">The sequence shown here is derived from an EMBL/GenBank/DDBJ whole genome shotgun (WGS) entry which is preliminary data.</text>
</comment>
<dbReference type="AlphaFoldDB" id="A0A0F9LJ71"/>
<protein>
    <submittedName>
        <fullName evidence="2">Uncharacterized protein</fullName>
    </submittedName>
</protein>
<organism evidence="2">
    <name type="scientific">marine sediment metagenome</name>
    <dbReference type="NCBI Taxonomy" id="412755"/>
    <lineage>
        <taxon>unclassified sequences</taxon>
        <taxon>metagenomes</taxon>
        <taxon>ecological metagenomes</taxon>
    </lineage>
</organism>
<evidence type="ECO:0000313" key="2">
    <source>
        <dbReference type="EMBL" id="KKM87261.1"/>
    </source>
</evidence>
<gene>
    <name evidence="2" type="ORF">LCGC14_1270650</name>
</gene>
<proteinExistence type="predicted"/>
<name>A0A0F9LJ71_9ZZZZ</name>
<dbReference type="EMBL" id="LAZR01007127">
    <property type="protein sequence ID" value="KKM87261.1"/>
    <property type="molecule type" value="Genomic_DNA"/>
</dbReference>
<sequence length="42" mass="5051">MDKEEFEKKKSRLEYPQFTGKSQHSKNIEKKNIKLKVITDII</sequence>
<evidence type="ECO:0000256" key="1">
    <source>
        <dbReference type="SAM" id="MobiDB-lite"/>
    </source>
</evidence>
<accession>A0A0F9LJ71</accession>
<feature type="region of interest" description="Disordered" evidence="1">
    <location>
        <begin position="1"/>
        <end position="26"/>
    </location>
</feature>
<reference evidence="2" key="1">
    <citation type="journal article" date="2015" name="Nature">
        <title>Complex archaea that bridge the gap between prokaryotes and eukaryotes.</title>
        <authorList>
            <person name="Spang A."/>
            <person name="Saw J.H."/>
            <person name="Jorgensen S.L."/>
            <person name="Zaremba-Niedzwiedzka K."/>
            <person name="Martijn J."/>
            <person name="Lind A.E."/>
            <person name="van Eijk R."/>
            <person name="Schleper C."/>
            <person name="Guy L."/>
            <person name="Ettema T.J."/>
        </authorList>
    </citation>
    <scope>NUCLEOTIDE SEQUENCE</scope>
</reference>